<dbReference type="AlphaFoldDB" id="A0A556QJQ8"/>
<dbReference type="InterPro" id="IPR002545">
    <property type="entry name" value="CheW-lke_dom"/>
</dbReference>
<keyword evidence="3" id="KW-1185">Reference proteome</keyword>
<dbReference type="PANTHER" id="PTHR22617:SF43">
    <property type="entry name" value="PROTEIN PILI"/>
    <property type="match status" value="1"/>
</dbReference>
<dbReference type="GO" id="GO:0007165">
    <property type="term" value="P:signal transduction"/>
    <property type="evidence" value="ECO:0007669"/>
    <property type="project" value="InterPro"/>
</dbReference>
<organism evidence="2 3">
    <name type="scientific">Rariglobus hedericola</name>
    <dbReference type="NCBI Taxonomy" id="2597822"/>
    <lineage>
        <taxon>Bacteria</taxon>
        <taxon>Pseudomonadati</taxon>
        <taxon>Verrucomicrobiota</taxon>
        <taxon>Opitutia</taxon>
        <taxon>Opitutales</taxon>
        <taxon>Opitutaceae</taxon>
        <taxon>Rariglobus</taxon>
    </lineage>
</organism>
<dbReference type="Proteomes" id="UP000315648">
    <property type="component" value="Unassembled WGS sequence"/>
</dbReference>
<dbReference type="EMBL" id="VMBG01000002">
    <property type="protein sequence ID" value="TSJ76841.1"/>
    <property type="molecule type" value="Genomic_DNA"/>
</dbReference>
<dbReference type="InterPro" id="IPR039315">
    <property type="entry name" value="CheW"/>
</dbReference>
<dbReference type="OrthoDB" id="3291462at2"/>
<protein>
    <submittedName>
        <fullName evidence="2">Chemotaxis protein CheW</fullName>
    </submittedName>
</protein>
<dbReference type="Gene3D" id="2.40.50.180">
    <property type="entry name" value="CheA-289, Domain 4"/>
    <property type="match status" value="1"/>
</dbReference>
<proteinExistence type="predicted"/>
<dbReference type="SMART" id="SM00260">
    <property type="entry name" value="CheW"/>
    <property type="match status" value="1"/>
</dbReference>
<comment type="caution">
    <text evidence="2">The sequence shown here is derived from an EMBL/GenBank/DDBJ whole genome shotgun (WGS) entry which is preliminary data.</text>
</comment>
<accession>A0A556QJQ8</accession>
<name>A0A556QJQ8_9BACT</name>
<dbReference type="PROSITE" id="PS50851">
    <property type="entry name" value="CHEW"/>
    <property type="match status" value="1"/>
</dbReference>
<sequence>MSLFLQFEIGGHRYLLEAKCVAAVLPMPELKPVPGSPEGVAGVANYQGAPVPVIDLSALATGRAAANRLSTRLVLVRYPAADGEKLLGLVAERATSVLHADDAAFTSAGVEAAPWLGGVTPAAGSLAQRIEIGALLPPDLRAVLFQAVEEERV</sequence>
<feature type="domain" description="CheW-like" evidence="1">
    <location>
        <begin position="1"/>
        <end position="141"/>
    </location>
</feature>
<reference evidence="2 3" key="1">
    <citation type="submission" date="2019-07" db="EMBL/GenBank/DDBJ databases">
        <title>Description of 53C-WASEF.</title>
        <authorList>
            <person name="Pitt A."/>
            <person name="Hahn M.W."/>
        </authorList>
    </citation>
    <scope>NUCLEOTIDE SEQUENCE [LARGE SCALE GENOMIC DNA]</scope>
    <source>
        <strain evidence="2 3">53C-WASEF</strain>
    </source>
</reference>
<dbReference type="GO" id="GO:0005829">
    <property type="term" value="C:cytosol"/>
    <property type="evidence" value="ECO:0007669"/>
    <property type="project" value="TreeGrafter"/>
</dbReference>
<dbReference type="GO" id="GO:0006935">
    <property type="term" value="P:chemotaxis"/>
    <property type="evidence" value="ECO:0007669"/>
    <property type="project" value="InterPro"/>
</dbReference>
<gene>
    <name evidence="2" type="ORF">FPL22_12025</name>
</gene>
<dbReference type="RefSeq" id="WP_144230658.1">
    <property type="nucleotide sequence ID" value="NZ_CBCRVV010000017.1"/>
</dbReference>
<evidence type="ECO:0000313" key="2">
    <source>
        <dbReference type="EMBL" id="TSJ76841.1"/>
    </source>
</evidence>
<evidence type="ECO:0000313" key="3">
    <source>
        <dbReference type="Proteomes" id="UP000315648"/>
    </source>
</evidence>
<evidence type="ECO:0000259" key="1">
    <source>
        <dbReference type="PROSITE" id="PS50851"/>
    </source>
</evidence>
<dbReference type="PANTHER" id="PTHR22617">
    <property type="entry name" value="CHEMOTAXIS SENSOR HISTIDINE KINASE-RELATED"/>
    <property type="match status" value="1"/>
</dbReference>
<dbReference type="SUPFAM" id="SSF50341">
    <property type="entry name" value="CheW-like"/>
    <property type="match status" value="1"/>
</dbReference>
<dbReference type="InterPro" id="IPR036061">
    <property type="entry name" value="CheW-like_dom_sf"/>
</dbReference>
<dbReference type="Gene3D" id="2.30.30.40">
    <property type="entry name" value="SH3 Domains"/>
    <property type="match status" value="1"/>
</dbReference>
<dbReference type="Pfam" id="PF01584">
    <property type="entry name" value="CheW"/>
    <property type="match status" value="1"/>
</dbReference>